<accession>A0A7K4KC29</accession>
<sequence>SATFTCKLPHPDMKSVQGWLDGSPQHNNFVTEISEQYGTVHTPTLKEVACHDSSTVTFQAGSLLFSAELLVRGILLWR</sequence>
<organism evidence="1 2">
    <name type="scientific">Crypturellus soui</name>
    <dbReference type="NCBI Taxonomy" id="458187"/>
    <lineage>
        <taxon>Eukaryota</taxon>
        <taxon>Metazoa</taxon>
        <taxon>Chordata</taxon>
        <taxon>Craniata</taxon>
        <taxon>Vertebrata</taxon>
        <taxon>Euteleostomi</taxon>
        <taxon>Archelosauria</taxon>
        <taxon>Archosauria</taxon>
        <taxon>Dinosauria</taxon>
        <taxon>Saurischia</taxon>
        <taxon>Theropoda</taxon>
        <taxon>Coelurosauria</taxon>
        <taxon>Aves</taxon>
        <taxon>Palaeognathae</taxon>
        <taxon>Tinamiformes</taxon>
        <taxon>Tinamidae</taxon>
        <taxon>Crypturellus</taxon>
    </lineage>
</organism>
<gene>
    <name evidence="1" type="primary">Obscn_16</name>
    <name evidence="1" type="ORF">CRYSOU_R15331</name>
</gene>
<evidence type="ECO:0000313" key="2">
    <source>
        <dbReference type="Proteomes" id="UP000545332"/>
    </source>
</evidence>
<keyword evidence="2" id="KW-1185">Reference proteome</keyword>
<reference evidence="1 2" key="1">
    <citation type="submission" date="2019-09" db="EMBL/GenBank/DDBJ databases">
        <title>Bird 10,000 Genomes (B10K) Project - Family phase.</title>
        <authorList>
            <person name="Zhang G."/>
        </authorList>
    </citation>
    <scope>NUCLEOTIDE SEQUENCE [LARGE SCALE GENOMIC DNA]</scope>
    <source>
        <strain evidence="1">B10K-MSB-42743</strain>
        <tissue evidence="1">Heart</tissue>
    </source>
</reference>
<feature type="non-terminal residue" evidence="1">
    <location>
        <position position="78"/>
    </location>
</feature>
<proteinExistence type="predicted"/>
<dbReference type="EMBL" id="VWPX01008875">
    <property type="protein sequence ID" value="NWI13907.1"/>
    <property type="molecule type" value="Genomic_DNA"/>
</dbReference>
<dbReference type="Gene3D" id="2.60.40.10">
    <property type="entry name" value="Immunoglobulins"/>
    <property type="match status" value="1"/>
</dbReference>
<dbReference type="InterPro" id="IPR013783">
    <property type="entry name" value="Ig-like_fold"/>
</dbReference>
<comment type="caution">
    <text evidence="1">The sequence shown here is derived from an EMBL/GenBank/DDBJ whole genome shotgun (WGS) entry which is preliminary data.</text>
</comment>
<dbReference type="OrthoDB" id="10072266at2759"/>
<evidence type="ECO:0000313" key="1">
    <source>
        <dbReference type="EMBL" id="NWI13907.1"/>
    </source>
</evidence>
<dbReference type="Proteomes" id="UP000545332">
    <property type="component" value="Unassembled WGS sequence"/>
</dbReference>
<feature type="non-terminal residue" evidence="1">
    <location>
        <position position="1"/>
    </location>
</feature>
<dbReference type="AlphaFoldDB" id="A0A7K4KC29"/>
<protein>
    <submittedName>
        <fullName evidence="1">OBSCN protein</fullName>
    </submittedName>
</protein>
<name>A0A7K4KC29_9AVES</name>